<feature type="region of interest" description="Disordered" evidence="1">
    <location>
        <begin position="156"/>
        <end position="179"/>
    </location>
</feature>
<protein>
    <submittedName>
        <fullName evidence="2">Uncharacterized protein</fullName>
    </submittedName>
</protein>
<proteinExistence type="predicted"/>
<reference evidence="2" key="2">
    <citation type="submission" date="2020-05" db="UniProtKB">
        <authorList>
            <consortium name="EnsemblMetazoa"/>
        </authorList>
    </citation>
    <scope>IDENTIFICATION</scope>
    <source>
        <strain evidence="2">IAEA</strain>
    </source>
</reference>
<accession>A0A1A9ZRN7</accession>
<organism evidence="2 3">
    <name type="scientific">Glossina pallidipes</name>
    <name type="common">Tsetse fly</name>
    <dbReference type="NCBI Taxonomy" id="7398"/>
    <lineage>
        <taxon>Eukaryota</taxon>
        <taxon>Metazoa</taxon>
        <taxon>Ecdysozoa</taxon>
        <taxon>Arthropoda</taxon>
        <taxon>Hexapoda</taxon>
        <taxon>Insecta</taxon>
        <taxon>Pterygota</taxon>
        <taxon>Neoptera</taxon>
        <taxon>Endopterygota</taxon>
        <taxon>Diptera</taxon>
        <taxon>Brachycera</taxon>
        <taxon>Muscomorpha</taxon>
        <taxon>Hippoboscoidea</taxon>
        <taxon>Glossinidae</taxon>
        <taxon>Glossina</taxon>
    </lineage>
</organism>
<feature type="compositionally biased region" description="Polar residues" evidence="1">
    <location>
        <begin position="210"/>
        <end position="222"/>
    </location>
</feature>
<dbReference type="AlphaFoldDB" id="A0A1A9ZRN7"/>
<evidence type="ECO:0000313" key="3">
    <source>
        <dbReference type="Proteomes" id="UP000092445"/>
    </source>
</evidence>
<name>A0A1A9ZRN7_GLOPL</name>
<reference evidence="3" key="1">
    <citation type="submission" date="2014-03" db="EMBL/GenBank/DDBJ databases">
        <authorList>
            <person name="Aksoy S."/>
            <person name="Warren W."/>
            <person name="Wilson R.K."/>
        </authorList>
    </citation>
    <scope>NUCLEOTIDE SEQUENCE [LARGE SCALE GENOMIC DNA]</scope>
    <source>
        <strain evidence="3">IAEA</strain>
    </source>
</reference>
<keyword evidence="3" id="KW-1185">Reference proteome</keyword>
<dbReference type="VEuPathDB" id="VectorBase:GPAI022926"/>
<sequence length="222" mass="25392">MNYNTSGDNSTHPTNIRLETPFDQVFRCFQLRQENITKDDSVGIYLAKNFESFINRLDNIFKMPKGDIPNNTDRMRRKMPEQGIQIIKSNVKPSLTSLKTECKRPKELLKENGTKTRHINEVTQENNSIHIVRDEEVEAFEPQNSKFIEIQKKSSGIDKNNRGRDNAHNMGKNNVDRHPFPPIMSLVGKNESFYTFPPPENATLAGHAGNSCQSKSDSDQLQ</sequence>
<dbReference type="Proteomes" id="UP000092445">
    <property type="component" value="Unassembled WGS sequence"/>
</dbReference>
<evidence type="ECO:0000313" key="2">
    <source>
        <dbReference type="EnsemblMetazoa" id="GPAI022926-PA"/>
    </source>
</evidence>
<dbReference type="EnsemblMetazoa" id="GPAI022926-RA">
    <property type="protein sequence ID" value="GPAI022926-PA"/>
    <property type="gene ID" value="GPAI022926"/>
</dbReference>
<feature type="region of interest" description="Disordered" evidence="1">
    <location>
        <begin position="197"/>
        <end position="222"/>
    </location>
</feature>
<feature type="compositionally biased region" description="Basic and acidic residues" evidence="1">
    <location>
        <begin position="156"/>
        <end position="167"/>
    </location>
</feature>
<evidence type="ECO:0000256" key="1">
    <source>
        <dbReference type="SAM" id="MobiDB-lite"/>
    </source>
</evidence>